<protein>
    <recommendedName>
        <fullName evidence="3">6-phosphofructokinase</fullName>
    </recommendedName>
</protein>
<gene>
    <name evidence="1" type="ORF">FF36_05787</name>
</gene>
<organism evidence="1 2">
    <name type="scientific">Frankia torreyi</name>
    <dbReference type="NCBI Taxonomy" id="1856"/>
    <lineage>
        <taxon>Bacteria</taxon>
        <taxon>Bacillati</taxon>
        <taxon>Actinomycetota</taxon>
        <taxon>Actinomycetes</taxon>
        <taxon>Frankiales</taxon>
        <taxon>Frankiaceae</taxon>
        <taxon>Frankia</taxon>
    </lineage>
</organism>
<evidence type="ECO:0008006" key="3">
    <source>
        <dbReference type="Google" id="ProtNLM"/>
    </source>
</evidence>
<comment type="caution">
    <text evidence="1">The sequence shown here is derived from an EMBL/GenBank/DDBJ whole genome shotgun (WGS) entry which is preliminary data.</text>
</comment>
<dbReference type="OrthoDB" id="4507307at2"/>
<dbReference type="RefSeq" id="WP_044888227.1">
    <property type="nucleotide sequence ID" value="NZ_JYFN01000078.1"/>
</dbReference>
<proteinExistence type="predicted"/>
<dbReference type="AlphaFoldDB" id="A0A0D8B6Y8"/>
<accession>A0A0D8B6Y8</accession>
<dbReference type="Proteomes" id="UP000032545">
    <property type="component" value="Unassembled WGS sequence"/>
</dbReference>
<evidence type="ECO:0000313" key="1">
    <source>
        <dbReference type="EMBL" id="KJE19936.1"/>
    </source>
</evidence>
<evidence type="ECO:0000313" key="2">
    <source>
        <dbReference type="Proteomes" id="UP000032545"/>
    </source>
</evidence>
<keyword evidence="2" id="KW-1185">Reference proteome</keyword>
<dbReference type="EMBL" id="JYFN01000078">
    <property type="protein sequence ID" value="KJE19936.1"/>
    <property type="molecule type" value="Genomic_DNA"/>
</dbReference>
<dbReference type="SUPFAM" id="SSF159245">
    <property type="entry name" value="AttH-like"/>
    <property type="match status" value="1"/>
</dbReference>
<reference evidence="1 2" key="2">
    <citation type="journal article" date="2016" name="Genome Announc.">
        <title>Permanent Draft Genome Sequences for Two Variants of Frankia sp. Strain CpI1, the First Frankia Strain Isolated from Root Nodules of Comptonia peregrina.</title>
        <authorList>
            <person name="Oshone R."/>
            <person name="Hurst S.G.IV."/>
            <person name="Abebe-Akele F."/>
            <person name="Simpson S."/>
            <person name="Morris K."/>
            <person name="Thomas W.K."/>
            <person name="Tisa L.S."/>
        </authorList>
    </citation>
    <scope>NUCLEOTIDE SEQUENCE [LARGE SCALE GENOMIC DNA]</scope>
    <source>
        <strain evidence="2">CpI1-S</strain>
    </source>
</reference>
<sequence length="350" mass="38672">MSTLRGEPRVADLSADLSAGLPPEREQVVASCPPVPAWTENLLFTPYDPTHNIGMWLHLGTVADAWELWEDRALVTLPDGEGVLSMWAYHRTDPARRPAGANLRFECLQPFRRWRVTFDGFCLRTPQESMRTGLVRDGEKVRLQLDLEIECATPVWDAHTAAAAATGRGGMDQQQWAKEHYEQLYRARGTVRWGRREVAFDGTGWRDHSRGPRGDDSVNGWGGHVIAGCLFPGSGRAFGLSRYWSTNGTVTLEGGYVVEAGALTHVRVVDVPRLDGLVASGEVLPFGLAWQDRRLELTATTRTGLWTTFAGGLPYGVASPGRAYAINWASCDWDGDVGYVYVERSDLRAG</sequence>
<reference evidence="2" key="1">
    <citation type="submission" date="2015-02" db="EMBL/GenBank/DDBJ databases">
        <title>Draft Genome of Frankia sp. CpI1-S.</title>
        <authorList>
            <person name="Oshone R.T."/>
            <person name="Ngom M."/>
            <person name="Ghodhbane-Gtari F."/>
            <person name="Gtari M."/>
            <person name="Morris K."/>
            <person name="Thomas K."/>
            <person name="Sen A."/>
            <person name="Tisa L.S."/>
        </authorList>
    </citation>
    <scope>NUCLEOTIDE SEQUENCE [LARGE SCALE GENOMIC DNA]</scope>
    <source>
        <strain evidence="2">CpI1-S</strain>
    </source>
</reference>
<name>A0A0D8B6Y8_9ACTN</name>
<dbReference type="PATRIC" id="fig|1502723.3.peg.6412"/>